<proteinExistence type="predicted"/>
<feature type="transmembrane region" description="Helical" evidence="1">
    <location>
        <begin position="62"/>
        <end position="79"/>
    </location>
</feature>
<reference evidence="2 3" key="1">
    <citation type="submission" date="2016-01" db="EMBL/GenBank/DDBJ databases">
        <title>Draft Genome Sequences of Seven Thermophilic Sporeformers Isolated from Foods.</title>
        <authorList>
            <person name="Berendsen E.M."/>
            <person name="Wells-Bennik M.H."/>
            <person name="Krawcyk A.O."/>
            <person name="De Jong A."/>
            <person name="Holsappel S."/>
            <person name="Eijlander R.T."/>
            <person name="Kuipers O.P."/>
        </authorList>
    </citation>
    <scope>NUCLEOTIDE SEQUENCE [LARGE SCALE GENOMIC DNA]</scope>
    <source>
        <strain evidence="2 3">B4119</strain>
    </source>
</reference>
<evidence type="ECO:0000256" key="1">
    <source>
        <dbReference type="SAM" id="Phobius"/>
    </source>
</evidence>
<protein>
    <submittedName>
        <fullName evidence="2">Uncharacterized protein</fullName>
    </submittedName>
</protein>
<dbReference type="EMBL" id="LQYS01000005">
    <property type="protein sequence ID" value="KYD20110.1"/>
    <property type="molecule type" value="Genomic_DNA"/>
</dbReference>
<keyword evidence="1" id="KW-1133">Transmembrane helix</keyword>
<name>A0A150M665_9BACL</name>
<dbReference type="Proteomes" id="UP000075455">
    <property type="component" value="Unassembled WGS sequence"/>
</dbReference>
<evidence type="ECO:0000313" key="2">
    <source>
        <dbReference type="EMBL" id="KYD20110.1"/>
    </source>
</evidence>
<gene>
    <name evidence="2" type="ORF">B4119_4002</name>
</gene>
<keyword evidence="1" id="KW-0812">Transmembrane</keyword>
<dbReference type="AlphaFoldDB" id="A0A150M665"/>
<evidence type="ECO:0000313" key="3">
    <source>
        <dbReference type="Proteomes" id="UP000075455"/>
    </source>
</evidence>
<keyword evidence="1" id="KW-0472">Membrane</keyword>
<dbReference type="PATRIC" id="fig|81408.3.peg.3938"/>
<sequence>MKLTPERRRQIYEITQKILAVYDRFFSFVLKLYEKPVERKKREFFLTYHTEMTEEEIREYQYRLTVGWTVILFIFILLLQEIGGRIFG</sequence>
<dbReference type="STRING" id="81408.B4119_4002"/>
<dbReference type="RefSeq" id="WP_061578728.1">
    <property type="nucleotide sequence ID" value="NZ_LQYS01000005.1"/>
</dbReference>
<accession>A0A150M665</accession>
<comment type="caution">
    <text evidence="2">The sequence shown here is derived from an EMBL/GenBank/DDBJ whole genome shotgun (WGS) entry which is preliminary data.</text>
</comment>
<organism evidence="2 3">
    <name type="scientific">Saccharococcus caldoxylosilyticus</name>
    <dbReference type="NCBI Taxonomy" id="81408"/>
    <lineage>
        <taxon>Bacteria</taxon>
        <taxon>Bacillati</taxon>
        <taxon>Bacillota</taxon>
        <taxon>Bacilli</taxon>
        <taxon>Bacillales</taxon>
        <taxon>Anoxybacillaceae</taxon>
        <taxon>Saccharococcus</taxon>
    </lineage>
</organism>